<organism evidence="3 4">
    <name type="scientific">Symbiodinium natans</name>
    <dbReference type="NCBI Taxonomy" id="878477"/>
    <lineage>
        <taxon>Eukaryota</taxon>
        <taxon>Sar</taxon>
        <taxon>Alveolata</taxon>
        <taxon>Dinophyceae</taxon>
        <taxon>Suessiales</taxon>
        <taxon>Symbiodiniaceae</taxon>
        <taxon>Symbiodinium</taxon>
    </lineage>
</organism>
<comment type="caution">
    <text evidence="3">The sequence shown here is derived from an EMBL/GenBank/DDBJ whole genome shotgun (WGS) entry which is preliminary data.</text>
</comment>
<proteinExistence type="predicted"/>
<dbReference type="Gene3D" id="2.60.40.150">
    <property type="entry name" value="C2 domain"/>
    <property type="match status" value="1"/>
</dbReference>
<accession>A0A812M644</accession>
<reference evidence="3" key="1">
    <citation type="submission" date="2021-02" db="EMBL/GenBank/DDBJ databases">
        <authorList>
            <person name="Dougan E. K."/>
            <person name="Rhodes N."/>
            <person name="Thang M."/>
            <person name="Chan C."/>
        </authorList>
    </citation>
    <scope>NUCLEOTIDE SEQUENCE</scope>
</reference>
<evidence type="ECO:0000313" key="3">
    <source>
        <dbReference type="EMBL" id="CAE7255965.1"/>
    </source>
</evidence>
<dbReference type="Pfam" id="PF00168">
    <property type="entry name" value="C2"/>
    <property type="match status" value="1"/>
</dbReference>
<dbReference type="AlphaFoldDB" id="A0A812M644"/>
<feature type="transmembrane region" description="Helical" evidence="1">
    <location>
        <begin position="39"/>
        <end position="59"/>
    </location>
</feature>
<evidence type="ECO:0000256" key="1">
    <source>
        <dbReference type="SAM" id="Phobius"/>
    </source>
</evidence>
<evidence type="ECO:0000313" key="4">
    <source>
        <dbReference type="Proteomes" id="UP000604046"/>
    </source>
</evidence>
<dbReference type="SUPFAM" id="SSF49562">
    <property type="entry name" value="C2 domain (Calcium/lipid-binding domain, CaLB)"/>
    <property type="match status" value="1"/>
</dbReference>
<dbReference type="InterPro" id="IPR000008">
    <property type="entry name" value="C2_dom"/>
</dbReference>
<feature type="domain" description="C2" evidence="2">
    <location>
        <begin position="130"/>
        <end position="187"/>
    </location>
</feature>
<dbReference type="Proteomes" id="UP000604046">
    <property type="component" value="Unassembled WGS sequence"/>
</dbReference>
<dbReference type="InterPro" id="IPR035892">
    <property type="entry name" value="C2_domain_sf"/>
</dbReference>
<name>A0A812M644_9DINO</name>
<protein>
    <recommendedName>
        <fullName evidence="2">C2 domain-containing protein</fullName>
    </recommendedName>
</protein>
<evidence type="ECO:0000259" key="2">
    <source>
        <dbReference type="Pfam" id="PF00168"/>
    </source>
</evidence>
<gene>
    <name evidence="3" type="ORF">SNAT2548_LOCUS13090</name>
</gene>
<keyword evidence="1" id="KW-1133">Transmembrane helix</keyword>
<dbReference type="OrthoDB" id="67700at2759"/>
<keyword evidence="1" id="KW-0472">Membrane</keyword>
<keyword evidence="4" id="KW-1185">Reference proteome</keyword>
<keyword evidence="1" id="KW-0812">Transmembrane</keyword>
<dbReference type="EMBL" id="CAJNDS010001336">
    <property type="protein sequence ID" value="CAE7255965.1"/>
    <property type="molecule type" value="Genomic_DNA"/>
</dbReference>
<sequence>MVETGESLFVGAHGMGMLRLPSHNNIFGRALPLAGGEHFFIVGPGAFVLCQSFALYVSFFRLCGRPAIGCPHYTYTANLRAAPWFFGLPDGGSAHRLRCGLLQGHVSVDHRPRYQQTDDFSDELDLRKRYLFVKVIKVDRVVTPDTRPTDEIDTFVEVTFDGVAKRTRICQDDVSPSFNDDLIFELALAKTGQGNSLQEDNEATWEESGLVSFAKVEFLAQQGTAGDVPEVCHTILRNVLIWCRSKLIVNILRFHGCEKKDCAAL</sequence>